<dbReference type="GO" id="GO:0005739">
    <property type="term" value="C:mitochondrion"/>
    <property type="evidence" value="ECO:0007669"/>
    <property type="project" value="TreeGrafter"/>
</dbReference>
<organism evidence="6">
    <name type="scientific">Schistocephalus solidus</name>
    <name type="common">Tapeworm</name>
    <dbReference type="NCBI Taxonomy" id="70667"/>
    <lineage>
        <taxon>Eukaryota</taxon>
        <taxon>Metazoa</taxon>
        <taxon>Spiralia</taxon>
        <taxon>Lophotrochozoa</taxon>
        <taxon>Platyhelminthes</taxon>
        <taxon>Cestoda</taxon>
        <taxon>Eucestoda</taxon>
        <taxon>Diphyllobothriidea</taxon>
        <taxon>Diphyllobothriidae</taxon>
        <taxon>Schistocephalus</taxon>
    </lineage>
</organism>
<dbReference type="WBParaSite" id="SSLN_0001458201-mRNA-1">
    <property type="protein sequence ID" value="SSLN_0001458201-mRNA-1"/>
    <property type="gene ID" value="SSLN_0001458201"/>
</dbReference>
<keyword evidence="3" id="KW-0479">Metal-binding</keyword>
<dbReference type="OrthoDB" id="3345469at2759"/>
<dbReference type="GO" id="GO:0046872">
    <property type="term" value="F:metal ion binding"/>
    <property type="evidence" value="ECO:0007669"/>
    <property type="project" value="UniProtKB-KW"/>
</dbReference>
<evidence type="ECO:0000256" key="2">
    <source>
        <dbReference type="ARBA" id="ARBA00019069"/>
    </source>
</evidence>
<dbReference type="InterPro" id="IPR002678">
    <property type="entry name" value="DUF34/NIF3"/>
</dbReference>
<dbReference type="Pfam" id="PF01784">
    <property type="entry name" value="DUF34_NIF3"/>
    <property type="match status" value="1"/>
</dbReference>
<dbReference type="STRING" id="70667.A0A183TC46"/>
<feature type="binding site" evidence="3">
    <location>
        <position position="56"/>
    </location>
    <ligand>
        <name>a divalent metal cation</name>
        <dbReference type="ChEBI" id="CHEBI:60240"/>
        <label>1</label>
    </ligand>
</feature>
<accession>A0A183TC46</accession>
<keyword evidence="5" id="KW-1185">Reference proteome</keyword>
<dbReference type="SUPFAM" id="SSF102705">
    <property type="entry name" value="NIF3 (NGG1p interacting factor 3)-like"/>
    <property type="match status" value="1"/>
</dbReference>
<evidence type="ECO:0000256" key="1">
    <source>
        <dbReference type="ARBA" id="ARBA00006964"/>
    </source>
</evidence>
<comment type="similarity">
    <text evidence="1">Belongs to the GTP cyclohydrolase I type 2/NIF3 family.</text>
</comment>
<dbReference type="PANTHER" id="PTHR13799:SF13">
    <property type="entry name" value="NIF3-LIKE PROTEIN 1"/>
    <property type="match status" value="1"/>
</dbReference>
<evidence type="ECO:0000256" key="3">
    <source>
        <dbReference type="PIRSR" id="PIRSR602678-1"/>
    </source>
</evidence>
<dbReference type="Proteomes" id="UP000275846">
    <property type="component" value="Unassembled WGS sequence"/>
</dbReference>
<reference evidence="6" key="1">
    <citation type="submission" date="2016-06" db="UniProtKB">
        <authorList>
            <consortium name="WormBaseParasite"/>
        </authorList>
    </citation>
    <scope>IDENTIFICATION</scope>
</reference>
<dbReference type="InterPro" id="IPR036069">
    <property type="entry name" value="DUF34/NIF3_sf"/>
</dbReference>
<dbReference type="AlphaFoldDB" id="A0A183TC46"/>
<evidence type="ECO:0000313" key="6">
    <source>
        <dbReference type="WBParaSite" id="SSLN_0001458201-mRNA-1"/>
    </source>
</evidence>
<protein>
    <recommendedName>
        <fullName evidence="2">NIF3-like protein 1</fullName>
    </recommendedName>
</protein>
<dbReference type="PANTHER" id="PTHR13799">
    <property type="entry name" value="NGG1 INTERACTING FACTOR 3"/>
    <property type="match status" value="1"/>
</dbReference>
<reference evidence="4 5" key="2">
    <citation type="submission" date="2018-11" db="EMBL/GenBank/DDBJ databases">
        <authorList>
            <consortium name="Pathogen Informatics"/>
        </authorList>
    </citation>
    <scope>NUCLEOTIDE SEQUENCE [LARGE SCALE GENOMIC DNA]</scope>
    <source>
        <strain evidence="4 5">NST_G2</strain>
    </source>
</reference>
<gene>
    <name evidence="4" type="ORF">SSLN_LOCUS14043</name>
</gene>
<name>A0A183TC46_SCHSO</name>
<dbReference type="EMBL" id="UYSU01038605">
    <property type="protein sequence ID" value="VDM00429.1"/>
    <property type="molecule type" value="Genomic_DNA"/>
</dbReference>
<dbReference type="Gene3D" id="3.40.1390.30">
    <property type="entry name" value="NIF3 (NGG1p interacting factor 3)-like"/>
    <property type="match status" value="1"/>
</dbReference>
<evidence type="ECO:0000313" key="4">
    <source>
        <dbReference type="EMBL" id="VDM00429.1"/>
    </source>
</evidence>
<evidence type="ECO:0000313" key="5">
    <source>
        <dbReference type="Proteomes" id="UP000275846"/>
    </source>
</evidence>
<feature type="binding site" evidence="3">
    <location>
        <position position="60"/>
    </location>
    <ligand>
        <name>a divalent metal cation</name>
        <dbReference type="ChEBI" id="CHEBI:60240"/>
        <label>1</label>
    </ligand>
</feature>
<proteinExistence type="inferred from homology"/>
<sequence length="101" mass="10686">MDSLVACVAVCAGSGGSMFSSEPMVRVADLLFTGEASHHEQLDVVSRGVTVITAGHSVSERGYLSQRLKPWLERLVSELSHDGSDVVIEVSATDAEPGIIM</sequence>